<evidence type="ECO:0000256" key="3">
    <source>
        <dbReference type="ARBA" id="ARBA00023002"/>
    </source>
</evidence>
<comment type="caution">
    <text evidence="8">The sequence shown here is derived from an EMBL/GenBank/DDBJ whole genome shotgun (WGS) entry which is preliminary data.</text>
</comment>
<feature type="domain" description="Thioredoxin" evidence="7">
    <location>
        <begin position="58"/>
        <end position="242"/>
    </location>
</feature>
<evidence type="ECO:0000256" key="5">
    <source>
        <dbReference type="ARBA" id="ARBA00023284"/>
    </source>
</evidence>
<evidence type="ECO:0000256" key="1">
    <source>
        <dbReference type="ARBA" id="ARBA00005791"/>
    </source>
</evidence>
<feature type="transmembrane region" description="Helical" evidence="6">
    <location>
        <begin position="31"/>
        <end position="53"/>
    </location>
</feature>
<evidence type="ECO:0000313" key="9">
    <source>
        <dbReference type="Proteomes" id="UP000176479"/>
    </source>
</evidence>
<dbReference type="PANTHER" id="PTHR13887">
    <property type="entry name" value="GLUTATHIONE S-TRANSFERASE KAPPA"/>
    <property type="match status" value="1"/>
</dbReference>
<dbReference type="PANTHER" id="PTHR13887:SF14">
    <property type="entry name" value="DISULFIDE BOND FORMATION PROTEIN D"/>
    <property type="match status" value="1"/>
</dbReference>
<proteinExistence type="inferred from homology"/>
<name>A0A1F6Y0S4_9BACT</name>
<evidence type="ECO:0000259" key="7">
    <source>
        <dbReference type="PROSITE" id="PS51352"/>
    </source>
</evidence>
<keyword evidence="6" id="KW-0812">Transmembrane</keyword>
<evidence type="ECO:0000313" key="8">
    <source>
        <dbReference type="EMBL" id="OGI99987.1"/>
    </source>
</evidence>
<sequence>MELQQFTKQERRELRQEEKIKEQRQRKLKRLYRHIALWLLVALVVGGGIFGMVKLASRPASETGPAITVNAVNSEDWIKGNRDAKVVLIEYSDFQCPACAFYYPLLEKFSEEFGDKLAIAYRHFPLPNHQNAKSAAYAAEAAGRQEKFWEMHDLIFDNQKDWKDKQSTDEVFINYAQTLNLNLDQFKMDFASKEIRKKVEGTYQNGISLGLNSTPTFFLNGKKISNPRNYEEFRNVILQAINENP</sequence>
<dbReference type="InterPro" id="IPR012336">
    <property type="entry name" value="Thioredoxin-like_fold"/>
</dbReference>
<dbReference type="Gene3D" id="3.40.30.10">
    <property type="entry name" value="Glutaredoxin"/>
    <property type="match status" value="1"/>
</dbReference>
<dbReference type="SUPFAM" id="SSF52833">
    <property type="entry name" value="Thioredoxin-like"/>
    <property type="match status" value="1"/>
</dbReference>
<keyword evidence="6" id="KW-1133">Transmembrane helix</keyword>
<organism evidence="8 9">
    <name type="scientific">Candidatus Nomurabacteria bacterium RIFCSPLOWO2_02_FULL_40_10</name>
    <dbReference type="NCBI Taxonomy" id="1801786"/>
    <lineage>
        <taxon>Bacteria</taxon>
        <taxon>Candidatus Nomuraibacteriota</taxon>
    </lineage>
</organism>
<evidence type="ECO:0000256" key="4">
    <source>
        <dbReference type="ARBA" id="ARBA00023157"/>
    </source>
</evidence>
<keyword evidence="4" id="KW-1015">Disulfide bond</keyword>
<keyword evidence="3" id="KW-0560">Oxidoreductase</keyword>
<dbReference type="Proteomes" id="UP000176479">
    <property type="component" value="Unassembled WGS sequence"/>
</dbReference>
<protein>
    <recommendedName>
        <fullName evidence="7">Thioredoxin domain-containing protein</fullName>
    </recommendedName>
</protein>
<dbReference type="Pfam" id="PF13462">
    <property type="entry name" value="Thioredoxin_4"/>
    <property type="match status" value="1"/>
</dbReference>
<accession>A0A1F6Y0S4</accession>
<dbReference type="EMBL" id="MFVK01000005">
    <property type="protein sequence ID" value="OGI99987.1"/>
    <property type="molecule type" value="Genomic_DNA"/>
</dbReference>
<evidence type="ECO:0000256" key="6">
    <source>
        <dbReference type="SAM" id="Phobius"/>
    </source>
</evidence>
<keyword evidence="6" id="KW-0472">Membrane</keyword>
<dbReference type="InterPro" id="IPR013766">
    <property type="entry name" value="Thioredoxin_domain"/>
</dbReference>
<dbReference type="GO" id="GO:0016491">
    <property type="term" value="F:oxidoreductase activity"/>
    <property type="evidence" value="ECO:0007669"/>
    <property type="project" value="UniProtKB-KW"/>
</dbReference>
<comment type="similarity">
    <text evidence="1">Belongs to the thioredoxin family. DsbA subfamily.</text>
</comment>
<gene>
    <name evidence="8" type="ORF">A3H53_00250</name>
</gene>
<keyword evidence="2" id="KW-0732">Signal</keyword>
<dbReference type="PROSITE" id="PS51352">
    <property type="entry name" value="THIOREDOXIN_2"/>
    <property type="match status" value="1"/>
</dbReference>
<keyword evidence="5" id="KW-0676">Redox-active center</keyword>
<evidence type="ECO:0000256" key="2">
    <source>
        <dbReference type="ARBA" id="ARBA00022729"/>
    </source>
</evidence>
<dbReference type="AlphaFoldDB" id="A0A1F6Y0S4"/>
<dbReference type="InterPro" id="IPR036249">
    <property type="entry name" value="Thioredoxin-like_sf"/>
</dbReference>
<reference evidence="8 9" key="1">
    <citation type="journal article" date="2016" name="Nat. Commun.">
        <title>Thousands of microbial genomes shed light on interconnected biogeochemical processes in an aquifer system.</title>
        <authorList>
            <person name="Anantharaman K."/>
            <person name="Brown C.T."/>
            <person name="Hug L.A."/>
            <person name="Sharon I."/>
            <person name="Castelle C.J."/>
            <person name="Probst A.J."/>
            <person name="Thomas B.C."/>
            <person name="Singh A."/>
            <person name="Wilkins M.J."/>
            <person name="Karaoz U."/>
            <person name="Brodie E.L."/>
            <person name="Williams K.H."/>
            <person name="Hubbard S.S."/>
            <person name="Banfield J.F."/>
        </authorList>
    </citation>
    <scope>NUCLEOTIDE SEQUENCE [LARGE SCALE GENOMIC DNA]</scope>
</reference>